<accession>A0A8J7QX34</accession>
<sequence length="88" mass="9880">MQLFSCPFCGPRDETEFLFAAEAGKVRPEPAPEVSAADWSKYLHRVSNPRGATREIWVHQTCGEYFLMERNTVSHVVANTQPLRGGEA</sequence>
<dbReference type="Proteomes" id="UP000666240">
    <property type="component" value="Unassembled WGS sequence"/>
</dbReference>
<gene>
    <name evidence="1" type="ORF">J5Y06_01080</name>
</gene>
<reference evidence="1" key="1">
    <citation type="submission" date="2021-03" db="EMBL/GenBank/DDBJ databases">
        <title>Genome sequencing and assembly of Tianweitania sediminis.</title>
        <authorList>
            <person name="Chhetri G."/>
        </authorList>
    </citation>
    <scope>NUCLEOTIDE SEQUENCE</scope>
    <source>
        <strain evidence="1">Z8</strain>
    </source>
</reference>
<keyword evidence="2" id="KW-1185">Reference proteome</keyword>
<dbReference type="InterPro" id="IPR038561">
    <property type="entry name" value="SoxD_sf"/>
</dbReference>
<comment type="caution">
    <text evidence="1">The sequence shown here is derived from an EMBL/GenBank/DDBJ whole genome shotgun (WGS) entry which is preliminary data.</text>
</comment>
<dbReference type="Gene3D" id="3.30.2270.10">
    <property type="entry name" value="Folate-binding superfamily"/>
    <property type="match status" value="1"/>
</dbReference>
<organism evidence="1 2">
    <name type="scientific">Tianweitania sediminis</name>
    <dbReference type="NCBI Taxonomy" id="1502156"/>
    <lineage>
        <taxon>Bacteria</taxon>
        <taxon>Pseudomonadati</taxon>
        <taxon>Pseudomonadota</taxon>
        <taxon>Alphaproteobacteria</taxon>
        <taxon>Hyphomicrobiales</taxon>
        <taxon>Phyllobacteriaceae</taxon>
        <taxon>Tianweitania</taxon>
    </lineage>
</organism>
<dbReference type="RefSeq" id="WP_209333266.1">
    <property type="nucleotide sequence ID" value="NZ_JAGIYY010000001.1"/>
</dbReference>
<dbReference type="GO" id="GO:0008115">
    <property type="term" value="F:sarcosine oxidase activity"/>
    <property type="evidence" value="ECO:0007669"/>
    <property type="project" value="InterPro"/>
</dbReference>
<dbReference type="EMBL" id="JAGIYY010000001">
    <property type="protein sequence ID" value="MBP0437240.1"/>
    <property type="molecule type" value="Genomic_DNA"/>
</dbReference>
<evidence type="ECO:0000313" key="1">
    <source>
        <dbReference type="EMBL" id="MBP0437240.1"/>
    </source>
</evidence>
<dbReference type="InterPro" id="IPR006279">
    <property type="entry name" value="SoxD"/>
</dbReference>
<protein>
    <submittedName>
        <fullName evidence="1">Sarcosine oxidase subunit delta</fullName>
    </submittedName>
</protein>
<proteinExistence type="predicted"/>
<dbReference type="AlphaFoldDB" id="A0A8J7QX34"/>
<dbReference type="GO" id="GO:0046653">
    <property type="term" value="P:tetrahydrofolate metabolic process"/>
    <property type="evidence" value="ECO:0007669"/>
    <property type="project" value="InterPro"/>
</dbReference>
<name>A0A8J7QX34_9HYPH</name>
<dbReference type="Pfam" id="PF04267">
    <property type="entry name" value="SoxD"/>
    <property type="match status" value="1"/>
</dbReference>
<evidence type="ECO:0000313" key="2">
    <source>
        <dbReference type="Proteomes" id="UP000666240"/>
    </source>
</evidence>